<sequence length="151" mass="15876">VLACSTVTPVPAEPTPTANTPTTLEPAPNIDATVEAKVAQERAVNATVQAKVSSTTQAACKLTGGETVESGWTGEDTGNNYCNSCFCTNGVLGCTKMGCPATFTPGTSDSSYESGYEHYRKGDYDLAINELTDVILLHPDFAVAYWVRGLS</sequence>
<name>A0A382AAS7_9ZZZZ</name>
<dbReference type="Gene3D" id="1.25.40.10">
    <property type="entry name" value="Tetratricopeptide repeat domain"/>
    <property type="match status" value="1"/>
</dbReference>
<feature type="non-terminal residue" evidence="2">
    <location>
        <position position="1"/>
    </location>
</feature>
<accession>A0A382AAS7</accession>
<dbReference type="PROSITE" id="PS50005">
    <property type="entry name" value="TPR"/>
    <property type="match status" value="1"/>
</dbReference>
<dbReference type="SUPFAM" id="SSF57603">
    <property type="entry name" value="FnI-like domain"/>
    <property type="match status" value="1"/>
</dbReference>
<proteinExistence type="predicted"/>
<dbReference type="EMBL" id="UINC01024627">
    <property type="protein sequence ID" value="SVA98635.1"/>
    <property type="molecule type" value="Genomic_DNA"/>
</dbReference>
<gene>
    <name evidence="2" type="ORF">METZ01_LOCUS151489</name>
</gene>
<evidence type="ECO:0000256" key="1">
    <source>
        <dbReference type="SAM" id="MobiDB-lite"/>
    </source>
</evidence>
<evidence type="ECO:0000313" key="2">
    <source>
        <dbReference type="EMBL" id="SVA98635.1"/>
    </source>
</evidence>
<feature type="region of interest" description="Disordered" evidence="1">
    <location>
        <begin position="1"/>
        <end position="22"/>
    </location>
</feature>
<reference evidence="2" key="1">
    <citation type="submission" date="2018-05" db="EMBL/GenBank/DDBJ databases">
        <authorList>
            <person name="Lanie J.A."/>
            <person name="Ng W.-L."/>
            <person name="Kazmierczak K.M."/>
            <person name="Andrzejewski T.M."/>
            <person name="Davidsen T.M."/>
            <person name="Wayne K.J."/>
            <person name="Tettelin H."/>
            <person name="Glass J.I."/>
            <person name="Rusch D."/>
            <person name="Podicherti R."/>
            <person name="Tsui H.-C.T."/>
            <person name="Winkler M.E."/>
        </authorList>
    </citation>
    <scope>NUCLEOTIDE SEQUENCE</scope>
</reference>
<dbReference type="SUPFAM" id="SSF48452">
    <property type="entry name" value="TPR-like"/>
    <property type="match status" value="1"/>
</dbReference>
<protein>
    <submittedName>
        <fullName evidence="2">Uncharacterized protein</fullName>
    </submittedName>
</protein>
<dbReference type="InterPro" id="IPR019734">
    <property type="entry name" value="TPR_rpt"/>
</dbReference>
<organism evidence="2">
    <name type="scientific">marine metagenome</name>
    <dbReference type="NCBI Taxonomy" id="408172"/>
    <lineage>
        <taxon>unclassified sequences</taxon>
        <taxon>metagenomes</taxon>
        <taxon>ecological metagenomes</taxon>
    </lineage>
</organism>
<feature type="non-terminal residue" evidence="2">
    <location>
        <position position="151"/>
    </location>
</feature>
<dbReference type="InterPro" id="IPR011990">
    <property type="entry name" value="TPR-like_helical_dom_sf"/>
</dbReference>
<dbReference type="AlphaFoldDB" id="A0A382AAS7"/>